<comment type="similarity">
    <text evidence="1">Belongs to the glycosyl hydrolase 13 family.</text>
</comment>
<reference evidence="3" key="1">
    <citation type="journal article" date="2015" name="Nature">
        <title>Complex archaea that bridge the gap between prokaryotes and eukaryotes.</title>
        <authorList>
            <person name="Spang A."/>
            <person name="Saw J.H."/>
            <person name="Jorgensen S.L."/>
            <person name="Zaremba-Niedzwiedzka K."/>
            <person name="Martijn J."/>
            <person name="Lind A.E."/>
            <person name="van Eijk R."/>
            <person name="Schleper C."/>
            <person name="Guy L."/>
            <person name="Ettema T.J."/>
        </authorList>
    </citation>
    <scope>NUCLEOTIDE SEQUENCE</scope>
</reference>
<dbReference type="InterPro" id="IPR044505">
    <property type="entry name" value="GlgX_Isoamylase_N_E_set"/>
</dbReference>
<evidence type="ECO:0000259" key="2">
    <source>
        <dbReference type="Pfam" id="PF02922"/>
    </source>
</evidence>
<dbReference type="SUPFAM" id="SSF51445">
    <property type="entry name" value="(Trans)glycosidases"/>
    <property type="match status" value="1"/>
</dbReference>
<dbReference type="EMBL" id="LAZR01043713">
    <property type="protein sequence ID" value="KKL06416.1"/>
    <property type="molecule type" value="Genomic_DNA"/>
</dbReference>
<evidence type="ECO:0000313" key="3">
    <source>
        <dbReference type="EMBL" id="KKL06416.1"/>
    </source>
</evidence>
<dbReference type="InterPro" id="IPR014756">
    <property type="entry name" value="Ig_E-set"/>
</dbReference>
<dbReference type="InterPro" id="IPR017853">
    <property type="entry name" value="GH"/>
</dbReference>
<name>A0A0F9CL49_9ZZZZ</name>
<dbReference type="Gene3D" id="2.60.40.10">
    <property type="entry name" value="Immunoglobulins"/>
    <property type="match status" value="1"/>
</dbReference>
<dbReference type="Pfam" id="PF02922">
    <property type="entry name" value="CBM_48"/>
    <property type="match status" value="1"/>
</dbReference>
<dbReference type="SUPFAM" id="SSF81296">
    <property type="entry name" value="E set domains"/>
    <property type="match status" value="1"/>
</dbReference>
<gene>
    <name evidence="3" type="ORF">LCGC14_2596260</name>
</gene>
<sequence length="226" mass="24831">MGLSIELNKGYVSPLGASVLADGVNFAVYAPLAKQLYVCLFDSSGHTEVLKLAMKNNEGGIWSLHIAPLAVGTLYGYRAEGEYQPKKGLFFNSQKLLIDPYAKDLFGEFTWSERHYGQMPIGTLSTVNNAIDIPKSRVAQLLPYQGQKPAHSWAKTVIYECHVKGATARHPGIPAQLQGTYLGLSHPCFIEHLHSLGITTLELLPVHSFISEQFLTAKGLQNYWGG</sequence>
<dbReference type="InterPro" id="IPR004193">
    <property type="entry name" value="Glyco_hydro_13_N"/>
</dbReference>
<proteinExistence type="inferred from homology"/>
<dbReference type="PANTHER" id="PTHR43002">
    <property type="entry name" value="GLYCOGEN DEBRANCHING ENZYME"/>
    <property type="match status" value="1"/>
</dbReference>
<dbReference type="GO" id="GO:0005975">
    <property type="term" value="P:carbohydrate metabolic process"/>
    <property type="evidence" value="ECO:0007669"/>
    <property type="project" value="InterPro"/>
</dbReference>
<comment type="caution">
    <text evidence="3">The sequence shown here is derived from an EMBL/GenBank/DDBJ whole genome shotgun (WGS) entry which is preliminary data.</text>
</comment>
<protein>
    <recommendedName>
        <fullName evidence="2">Glycoside hydrolase family 13 N-terminal domain-containing protein</fullName>
    </recommendedName>
</protein>
<organism evidence="3">
    <name type="scientific">marine sediment metagenome</name>
    <dbReference type="NCBI Taxonomy" id="412755"/>
    <lineage>
        <taxon>unclassified sequences</taxon>
        <taxon>metagenomes</taxon>
        <taxon>ecological metagenomes</taxon>
    </lineage>
</organism>
<evidence type="ECO:0000256" key="1">
    <source>
        <dbReference type="ARBA" id="ARBA00008061"/>
    </source>
</evidence>
<dbReference type="AlphaFoldDB" id="A0A0F9CL49"/>
<dbReference type="GO" id="GO:0004553">
    <property type="term" value="F:hydrolase activity, hydrolyzing O-glycosyl compounds"/>
    <property type="evidence" value="ECO:0007669"/>
    <property type="project" value="InterPro"/>
</dbReference>
<dbReference type="CDD" id="cd02856">
    <property type="entry name" value="E_set_GDE_Isoamylase_N"/>
    <property type="match status" value="1"/>
</dbReference>
<feature type="non-terminal residue" evidence="3">
    <location>
        <position position="226"/>
    </location>
</feature>
<accession>A0A0F9CL49</accession>
<dbReference type="InterPro" id="IPR013783">
    <property type="entry name" value="Ig-like_fold"/>
</dbReference>
<feature type="domain" description="Glycoside hydrolase family 13 N-terminal" evidence="2">
    <location>
        <begin position="14"/>
        <end position="102"/>
    </location>
</feature>
<dbReference type="Gene3D" id="3.20.20.80">
    <property type="entry name" value="Glycosidases"/>
    <property type="match status" value="1"/>
</dbReference>